<dbReference type="GO" id="GO:0010181">
    <property type="term" value="F:FMN binding"/>
    <property type="evidence" value="ECO:0007669"/>
    <property type="project" value="InterPro"/>
</dbReference>
<evidence type="ECO:0000256" key="2">
    <source>
        <dbReference type="ARBA" id="ARBA00001966"/>
    </source>
</evidence>
<sequence length="618" mass="66374">MVTGGIAPNHPGRPFATGATMTTEKDVNEHLLVTRAVHEVGGRIVMQILHFGRYAKHADLVAPSAVRAPINQFTPRAMTTAEVESTVEDFAQAAVLAKRAGYDGVEIMGSEGYLINTFLAASTNLREDEWGGEFASRMRFPIEIVRRTRERVGEEFIVMFRMSMLDLVPGGCTLEETLELAKELEAAGVTILNTGIGWHESRVPTIASSVPRAAFVTATERLMGNVGIPVVASNRINAPEVAEQIVSSGAADMVSMARPFLADPDFVLKARDGRPELINTCIGCNQACIDHTLSGQLTSCLVNPRACNETLIDLSISPRRRRIGVVGAGPAGMAFALASAQKGNDVVLYDSEPVIGGQFDIARRIPGKEEFSETLRYFRNALPLAGVDIRLGEKITEEELRDAAYDDVVLATGIRPRALEIPGADHSKVVSYLDVLRGEVEVGRSVAIIGAGGIGFDVAEFITQEGSPASLDGGKFFSVWGVDPSFETPGGLAAVVEARVEREVYLLQRKASKVGASLGVTTGWIHRAELARRGVRSMSTVTYLRIDDQGLHVQEGGRPQTLAVDTVIVCAGQEPNRDLHDRLLTLGITSHLIGGADVAAELDAKRAMRQGTLLAATM</sequence>
<keyword evidence="6" id="KW-0479">Metal-binding</keyword>
<keyword evidence="5" id="KW-0288">FMN</keyword>
<organism evidence="12 13">
    <name type="scientific">Nocardioides panzhihuensis</name>
    <dbReference type="NCBI Taxonomy" id="860243"/>
    <lineage>
        <taxon>Bacteria</taxon>
        <taxon>Bacillati</taxon>
        <taxon>Actinomycetota</taxon>
        <taxon>Actinomycetes</taxon>
        <taxon>Propionibacteriales</taxon>
        <taxon>Nocardioidaceae</taxon>
        <taxon>Nocardioides</taxon>
    </lineage>
</organism>
<dbReference type="GO" id="GO:0046872">
    <property type="term" value="F:metal ion binding"/>
    <property type="evidence" value="ECO:0007669"/>
    <property type="project" value="UniProtKB-KW"/>
</dbReference>
<keyword evidence="7 12" id="KW-0560">Oxidoreductase</keyword>
<dbReference type="EMBL" id="JACBZR010000001">
    <property type="protein sequence ID" value="NYI76748.1"/>
    <property type="molecule type" value="Genomic_DNA"/>
</dbReference>
<comment type="similarity">
    <text evidence="3">In the N-terminal section; belongs to the NADH:flavin oxidoreductase/NADH oxidase family.</text>
</comment>
<dbReference type="GO" id="GO:0033543">
    <property type="term" value="P:fatty acid beta-oxidation, unsaturated, even number, reductase/isomerase pathway"/>
    <property type="evidence" value="ECO:0007669"/>
    <property type="project" value="TreeGrafter"/>
</dbReference>
<dbReference type="AlphaFoldDB" id="A0A7Z0DJP0"/>
<dbReference type="InterPro" id="IPR036188">
    <property type="entry name" value="FAD/NAD-bd_sf"/>
</dbReference>
<dbReference type="PRINTS" id="PR00368">
    <property type="entry name" value="FADPNR"/>
</dbReference>
<evidence type="ECO:0000259" key="11">
    <source>
        <dbReference type="Pfam" id="PF07992"/>
    </source>
</evidence>
<dbReference type="CDD" id="cd02930">
    <property type="entry name" value="DCR_FMN"/>
    <property type="match status" value="1"/>
</dbReference>
<dbReference type="Gene3D" id="3.50.50.60">
    <property type="entry name" value="FAD/NAD(P)-binding domain"/>
    <property type="match status" value="1"/>
</dbReference>
<dbReference type="SUPFAM" id="SSF51395">
    <property type="entry name" value="FMN-linked oxidoreductases"/>
    <property type="match status" value="1"/>
</dbReference>
<keyword evidence="4" id="KW-0285">Flavoprotein</keyword>
<dbReference type="SUPFAM" id="SSF51905">
    <property type="entry name" value="FAD/NAD(P)-binding domain"/>
    <property type="match status" value="1"/>
</dbReference>
<dbReference type="Proteomes" id="UP000564496">
    <property type="component" value="Unassembled WGS sequence"/>
</dbReference>
<dbReference type="PRINTS" id="PR00411">
    <property type="entry name" value="PNDRDTASEI"/>
</dbReference>
<dbReference type="Pfam" id="PF00724">
    <property type="entry name" value="Oxidored_FMN"/>
    <property type="match status" value="1"/>
</dbReference>
<accession>A0A7Z0DJP0</accession>
<evidence type="ECO:0000256" key="3">
    <source>
        <dbReference type="ARBA" id="ARBA00011048"/>
    </source>
</evidence>
<feature type="domain" description="NADH:flavin oxidoreductase/NADH oxidase N-terminal" evidence="10">
    <location>
        <begin position="1"/>
        <end position="275"/>
    </location>
</feature>
<evidence type="ECO:0000256" key="8">
    <source>
        <dbReference type="ARBA" id="ARBA00023004"/>
    </source>
</evidence>
<dbReference type="EC" id="1.3.1.34" evidence="12"/>
<evidence type="ECO:0000256" key="7">
    <source>
        <dbReference type="ARBA" id="ARBA00023002"/>
    </source>
</evidence>
<comment type="cofactor">
    <cofactor evidence="1">
        <name>FMN</name>
        <dbReference type="ChEBI" id="CHEBI:58210"/>
    </cofactor>
</comment>
<gene>
    <name evidence="12" type="ORF">BJ988_001396</name>
</gene>
<name>A0A7Z0DJP0_9ACTN</name>
<dbReference type="InterPro" id="IPR023753">
    <property type="entry name" value="FAD/NAD-binding_dom"/>
</dbReference>
<evidence type="ECO:0000256" key="1">
    <source>
        <dbReference type="ARBA" id="ARBA00001917"/>
    </source>
</evidence>
<proteinExistence type="inferred from homology"/>
<keyword evidence="13" id="KW-1185">Reference proteome</keyword>
<evidence type="ECO:0000256" key="6">
    <source>
        <dbReference type="ARBA" id="ARBA00022723"/>
    </source>
</evidence>
<evidence type="ECO:0000256" key="5">
    <source>
        <dbReference type="ARBA" id="ARBA00022643"/>
    </source>
</evidence>
<comment type="caution">
    <text evidence="12">The sequence shown here is derived from an EMBL/GenBank/DDBJ whole genome shotgun (WGS) entry which is preliminary data.</text>
</comment>
<dbReference type="Gene3D" id="3.40.50.720">
    <property type="entry name" value="NAD(P)-binding Rossmann-like Domain"/>
    <property type="match status" value="1"/>
</dbReference>
<dbReference type="InterPro" id="IPR051793">
    <property type="entry name" value="NADH:flavin_oxidoreductase"/>
</dbReference>
<evidence type="ECO:0000259" key="10">
    <source>
        <dbReference type="Pfam" id="PF00724"/>
    </source>
</evidence>
<dbReference type="Pfam" id="PF07992">
    <property type="entry name" value="Pyr_redox_2"/>
    <property type="match status" value="1"/>
</dbReference>
<evidence type="ECO:0000256" key="9">
    <source>
        <dbReference type="ARBA" id="ARBA00023014"/>
    </source>
</evidence>
<comment type="cofactor">
    <cofactor evidence="2">
        <name>[4Fe-4S] cluster</name>
        <dbReference type="ChEBI" id="CHEBI:49883"/>
    </cofactor>
</comment>
<dbReference type="InterPro" id="IPR001155">
    <property type="entry name" value="OxRdtase_FMN_N"/>
</dbReference>
<keyword evidence="9" id="KW-0411">Iron-sulfur</keyword>
<keyword evidence="8" id="KW-0408">Iron</keyword>
<dbReference type="PANTHER" id="PTHR42917">
    <property type="entry name" value="2,4-DIENOYL-COA REDUCTASE"/>
    <property type="match status" value="1"/>
</dbReference>
<dbReference type="SUPFAM" id="SSF51971">
    <property type="entry name" value="Nucleotide-binding domain"/>
    <property type="match status" value="1"/>
</dbReference>
<dbReference type="PANTHER" id="PTHR42917:SF2">
    <property type="entry name" value="2,4-DIENOYL-COA REDUCTASE [(2E)-ENOYL-COA-PRODUCING]"/>
    <property type="match status" value="1"/>
</dbReference>
<reference evidence="12 13" key="1">
    <citation type="submission" date="2020-07" db="EMBL/GenBank/DDBJ databases">
        <title>Sequencing the genomes of 1000 actinobacteria strains.</title>
        <authorList>
            <person name="Klenk H.-P."/>
        </authorList>
    </citation>
    <scope>NUCLEOTIDE SEQUENCE [LARGE SCALE GENOMIC DNA]</scope>
    <source>
        <strain evidence="12 13">DSM 26487</strain>
    </source>
</reference>
<dbReference type="GO" id="GO:0051536">
    <property type="term" value="F:iron-sulfur cluster binding"/>
    <property type="evidence" value="ECO:0007669"/>
    <property type="project" value="UniProtKB-KW"/>
</dbReference>
<evidence type="ECO:0000256" key="4">
    <source>
        <dbReference type="ARBA" id="ARBA00022630"/>
    </source>
</evidence>
<evidence type="ECO:0000313" key="13">
    <source>
        <dbReference type="Proteomes" id="UP000564496"/>
    </source>
</evidence>
<dbReference type="InterPro" id="IPR013785">
    <property type="entry name" value="Aldolase_TIM"/>
</dbReference>
<dbReference type="GO" id="GO:0008670">
    <property type="term" value="F:2,4-dienoyl-CoA reductase (NADPH) activity"/>
    <property type="evidence" value="ECO:0007669"/>
    <property type="project" value="UniProtKB-EC"/>
</dbReference>
<evidence type="ECO:0000313" key="12">
    <source>
        <dbReference type="EMBL" id="NYI76748.1"/>
    </source>
</evidence>
<protein>
    <submittedName>
        <fullName evidence="12">2,4-dienoyl-CoA reductase (NADPH2)</fullName>
        <ecNumber evidence="12">1.3.1.34</ecNumber>
    </submittedName>
</protein>
<feature type="domain" description="FAD/NAD(P)-binding" evidence="11">
    <location>
        <begin position="323"/>
        <end position="580"/>
    </location>
</feature>
<dbReference type="Gene3D" id="3.20.20.70">
    <property type="entry name" value="Aldolase class I"/>
    <property type="match status" value="1"/>
</dbReference>